<dbReference type="PANTHER" id="PTHR22789">
    <property type="entry name" value="FUCULOSE PHOSPHATE ALDOLASE"/>
    <property type="match status" value="1"/>
</dbReference>
<evidence type="ECO:0000259" key="3">
    <source>
        <dbReference type="SMART" id="SM01007"/>
    </source>
</evidence>
<dbReference type="InterPro" id="IPR001303">
    <property type="entry name" value="Aldolase_II/adducin_N"/>
</dbReference>
<dbReference type="SMART" id="SM01007">
    <property type="entry name" value="Aldolase_II"/>
    <property type="match status" value="1"/>
</dbReference>
<dbReference type="GO" id="GO:0019323">
    <property type="term" value="P:pentose catabolic process"/>
    <property type="evidence" value="ECO:0007669"/>
    <property type="project" value="TreeGrafter"/>
</dbReference>
<evidence type="ECO:0000256" key="2">
    <source>
        <dbReference type="ARBA" id="ARBA00023239"/>
    </source>
</evidence>
<protein>
    <recommendedName>
        <fullName evidence="3">Class II aldolase/adducin N-terminal domain-containing protein</fullName>
    </recommendedName>
</protein>
<reference evidence="4 5" key="1">
    <citation type="journal article" date="2012" name="PLoS Pathog.">
        <title>Diverse lifestyles and strategies of plant pathogenesis encoded in the genomes of eighteen Dothideomycetes fungi.</title>
        <authorList>
            <person name="Ohm R.A."/>
            <person name="Feau N."/>
            <person name="Henrissat B."/>
            <person name="Schoch C.L."/>
            <person name="Horwitz B.A."/>
            <person name="Barry K.W."/>
            <person name="Condon B.J."/>
            <person name="Copeland A.C."/>
            <person name="Dhillon B."/>
            <person name="Glaser F."/>
            <person name="Hesse C.N."/>
            <person name="Kosti I."/>
            <person name="LaButti K."/>
            <person name="Lindquist E.A."/>
            <person name="Lucas S."/>
            <person name="Salamov A.A."/>
            <person name="Bradshaw R.E."/>
            <person name="Ciuffetti L."/>
            <person name="Hamelin R.C."/>
            <person name="Kema G.H.J."/>
            <person name="Lawrence C."/>
            <person name="Scott J.A."/>
            <person name="Spatafora J.W."/>
            <person name="Turgeon B.G."/>
            <person name="de Wit P.J.G.M."/>
            <person name="Zhong S."/>
            <person name="Goodwin S.B."/>
            <person name="Grigoriev I.V."/>
        </authorList>
    </citation>
    <scope>NUCLEOTIDE SEQUENCE [LARGE SCALE GENOMIC DNA]</scope>
    <source>
        <strain evidence="5">ND90Pr / ATCC 201652</strain>
    </source>
</reference>
<name>M2SUG2_COCSN</name>
<accession>M2SUG2</accession>
<dbReference type="EMBL" id="KB445650">
    <property type="protein sequence ID" value="EMD60701.1"/>
    <property type="molecule type" value="Genomic_DNA"/>
</dbReference>
<reference evidence="5" key="2">
    <citation type="journal article" date="2013" name="PLoS Genet.">
        <title>Comparative genome structure, secondary metabolite, and effector coding capacity across Cochliobolus pathogens.</title>
        <authorList>
            <person name="Condon B.J."/>
            <person name="Leng Y."/>
            <person name="Wu D."/>
            <person name="Bushley K.E."/>
            <person name="Ohm R.A."/>
            <person name="Otillar R."/>
            <person name="Martin J."/>
            <person name="Schackwitz W."/>
            <person name="Grimwood J."/>
            <person name="MohdZainudin N."/>
            <person name="Xue C."/>
            <person name="Wang R."/>
            <person name="Manning V.A."/>
            <person name="Dhillon B."/>
            <person name="Tu Z.J."/>
            <person name="Steffenson B.J."/>
            <person name="Salamov A."/>
            <person name="Sun H."/>
            <person name="Lowry S."/>
            <person name="LaButti K."/>
            <person name="Han J."/>
            <person name="Copeland A."/>
            <person name="Lindquist E."/>
            <person name="Barry K."/>
            <person name="Schmutz J."/>
            <person name="Baker S.E."/>
            <person name="Ciuffetti L.M."/>
            <person name="Grigoriev I.V."/>
            <person name="Zhong S."/>
            <person name="Turgeon B.G."/>
        </authorList>
    </citation>
    <scope>NUCLEOTIDE SEQUENCE [LARGE SCALE GENOMIC DNA]</scope>
    <source>
        <strain evidence="5">ND90Pr / ATCC 201652</strain>
    </source>
</reference>
<dbReference type="InterPro" id="IPR036409">
    <property type="entry name" value="Aldolase_II/adducin_N_sf"/>
</dbReference>
<dbReference type="RefSeq" id="XP_007703662.1">
    <property type="nucleotide sequence ID" value="XM_007705472.1"/>
</dbReference>
<gene>
    <name evidence="4" type="ORF">COCSADRAFT_40309</name>
</gene>
<dbReference type="PANTHER" id="PTHR22789:SF0">
    <property type="entry name" value="3-OXO-TETRONATE 4-PHOSPHATE DECARBOXYLASE-RELATED"/>
    <property type="match status" value="1"/>
</dbReference>
<feature type="domain" description="Class II aldolase/adducin N-terminal" evidence="3">
    <location>
        <begin position="9"/>
        <end position="206"/>
    </location>
</feature>
<dbReference type="InterPro" id="IPR050197">
    <property type="entry name" value="Aldolase_class_II_sugar_metab"/>
</dbReference>
<evidence type="ECO:0000313" key="4">
    <source>
        <dbReference type="EMBL" id="EMD60701.1"/>
    </source>
</evidence>
<dbReference type="HOGENOM" id="CLU_006033_2_2_1"/>
<keyword evidence="1" id="KW-0479">Metal-binding</keyword>
<dbReference type="GO" id="GO:0005829">
    <property type="term" value="C:cytosol"/>
    <property type="evidence" value="ECO:0007669"/>
    <property type="project" value="TreeGrafter"/>
</dbReference>
<organism evidence="4 5">
    <name type="scientific">Cochliobolus sativus (strain ND90Pr / ATCC 201652)</name>
    <name type="common">Common root rot and spot blotch fungus</name>
    <name type="synonym">Bipolaris sorokiniana</name>
    <dbReference type="NCBI Taxonomy" id="665912"/>
    <lineage>
        <taxon>Eukaryota</taxon>
        <taxon>Fungi</taxon>
        <taxon>Dikarya</taxon>
        <taxon>Ascomycota</taxon>
        <taxon>Pezizomycotina</taxon>
        <taxon>Dothideomycetes</taxon>
        <taxon>Pleosporomycetidae</taxon>
        <taxon>Pleosporales</taxon>
        <taxon>Pleosporineae</taxon>
        <taxon>Pleosporaceae</taxon>
        <taxon>Bipolaris</taxon>
    </lineage>
</organism>
<evidence type="ECO:0000313" key="5">
    <source>
        <dbReference type="Proteomes" id="UP000016934"/>
    </source>
</evidence>
<sequence length="269" mass="29293">MLNITALLSTLITANHILSYHNVLDSFGHVSVRNPKTNTTFFIALQLGPAVVSGPSDIGEYLISDGSPVNGTVGGYAERYIHSEILKRYPDVNAIVHSHAEDVLPFTIIDTPLEPVYHMAGFLGTSVPIFDIESVYQETDPRDLLVNSPRLGAALAQTFGVNETQPTSPAHSTVLQRGHGFVTVGTSIEQVTDFAYYAASNARVQTKALLLANAAQGTGGIHYLSEQERKGTAEMNSWIVFKPWKQWVREVERSGRFVNELGTPPTGEA</sequence>
<dbReference type="STRING" id="665912.M2SUG2"/>
<keyword evidence="5" id="KW-1185">Reference proteome</keyword>
<dbReference type="Gene3D" id="3.40.225.10">
    <property type="entry name" value="Class II aldolase/adducin N-terminal domain"/>
    <property type="match status" value="1"/>
</dbReference>
<dbReference type="AlphaFoldDB" id="M2SUG2"/>
<dbReference type="GO" id="GO:0046872">
    <property type="term" value="F:metal ion binding"/>
    <property type="evidence" value="ECO:0007669"/>
    <property type="project" value="UniProtKB-KW"/>
</dbReference>
<dbReference type="SUPFAM" id="SSF53639">
    <property type="entry name" value="AraD/HMP-PK domain-like"/>
    <property type="match status" value="1"/>
</dbReference>
<dbReference type="OrthoDB" id="2932980at2759"/>
<dbReference type="GO" id="GO:0016832">
    <property type="term" value="F:aldehyde-lyase activity"/>
    <property type="evidence" value="ECO:0007669"/>
    <property type="project" value="TreeGrafter"/>
</dbReference>
<dbReference type="eggNOG" id="ENOG502SKYK">
    <property type="taxonomic scope" value="Eukaryota"/>
</dbReference>
<dbReference type="Proteomes" id="UP000016934">
    <property type="component" value="Unassembled WGS sequence"/>
</dbReference>
<dbReference type="KEGG" id="bsc:COCSADRAFT_40309"/>
<dbReference type="OMA" id="VTDFAYY"/>
<dbReference type="GeneID" id="19139695"/>
<evidence type="ECO:0000256" key="1">
    <source>
        <dbReference type="ARBA" id="ARBA00022723"/>
    </source>
</evidence>
<proteinExistence type="predicted"/>
<dbReference type="Pfam" id="PF00596">
    <property type="entry name" value="Aldolase_II"/>
    <property type="match status" value="1"/>
</dbReference>
<keyword evidence="2" id="KW-0456">Lyase</keyword>